<evidence type="ECO:0000313" key="2">
    <source>
        <dbReference type="EMBL" id="SVD57112.1"/>
    </source>
</evidence>
<sequence length="223" mass="26115">MNLAELNLNVRIHTPFKYKFIVVKGKDNIDLLDRLTTNDLKSLKSMEHAYSLLVSPKGRMIEMLSILNIEGQIILGCSEDSLNKVLEWIDFYTFGEEVEITLDQKEYQSKIMIMGENSISFINFIFGIDMSLSEGKSMFIALNKQLYGRIKLLIVNKNYFDFGHFEIYASREDIDYILKLFKQNRHNFKLVEYLNDDQFNNYRIVNNLAGYPSEINENLFNQS</sequence>
<protein>
    <recommendedName>
        <fullName evidence="1">GCVT N-terminal domain-containing protein</fullName>
    </recommendedName>
</protein>
<dbReference type="InterPro" id="IPR006222">
    <property type="entry name" value="GCVT_N"/>
</dbReference>
<dbReference type="SUPFAM" id="SSF103025">
    <property type="entry name" value="Folate-binding domain"/>
    <property type="match status" value="1"/>
</dbReference>
<evidence type="ECO:0000259" key="1">
    <source>
        <dbReference type="Pfam" id="PF01571"/>
    </source>
</evidence>
<gene>
    <name evidence="2" type="ORF">METZ01_LOCUS409966</name>
</gene>
<dbReference type="EMBL" id="UINC01159168">
    <property type="protein sequence ID" value="SVD57112.1"/>
    <property type="molecule type" value="Genomic_DNA"/>
</dbReference>
<dbReference type="AlphaFoldDB" id="A0A382WEB7"/>
<proteinExistence type="predicted"/>
<organism evidence="2">
    <name type="scientific">marine metagenome</name>
    <dbReference type="NCBI Taxonomy" id="408172"/>
    <lineage>
        <taxon>unclassified sequences</taxon>
        <taxon>metagenomes</taxon>
        <taxon>ecological metagenomes</taxon>
    </lineage>
</organism>
<dbReference type="Pfam" id="PF01571">
    <property type="entry name" value="GCV_T"/>
    <property type="match status" value="1"/>
</dbReference>
<feature type="non-terminal residue" evidence="2">
    <location>
        <position position="223"/>
    </location>
</feature>
<dbReference type="Gene3D" id="3.30.1360.120">
    <property type="entry name" value="Probable tRNA modification gtpase trme, domain 1"/>
    <property type="match status" value="1"/>
</dbReference>
<accession>A0A382WEB7</accession>
<reference evidence="2" key="1">
    <citation type="submission" date="2018-05" db="EMBL/GenBank/DDBJ databases">
        <authorList>
            <person name="Lanie J.A."/>
            <person name="Ng W.-L."/>
            <person name="Kazmierczak K.M."/>
            <person name="Andrzejewski T.M."/>
            <person name="Davidsen T.M."/>
            <person name="Wayne K.J."/>
            <person name="Tettelin H."/>
            <person name="Glass J.I."/>
            <person name="Rusch D."/>
            <person name="Podicherti R."/>
            <person name="Tsui H.-C.T."/>
            <person name="Winkler M.E."/>
        </authorList>
    </citation>
    <scope>NUCLEOTIDE SEQUENCE</scope>
</reference>
<name>A0A382WEB7_9ZZZZ</name>
<dbReference type="InterPro" id="IPR027266">
    <property type="entry name" value="TrmE/GcvT-like"/>
</dbReference>
<feature type="domain" description="GCVT N-terminal" evidence="1">
    <location>
        <begin position="21"/>
        <end position="182"/>
    </location>
</feature>